<name>A0A2W4RVS6_9GAMM</name>
<dbReference type="AlphaFoldDB" id="A0A2W4RVS6"/>
<dbReference type="Gene3D" id="3.10.450.530">
    <property type="entry name" value="Ribonuclease toxin, BrnT, of type II toxin-antitoxin system"/>
    <property type="match status" value="1"/>
</dbReference>
<comment type="caution">
    <text evidence="1">The sequence shown here is derived from an EMBL/GenBank/DDBJ whole genome shotgun (WGS) entry which is preliminary data.</text>
</comment>
<dbReference type="InterPro" id="IPR038573">
    <property type="entry name" value="BrnT_sf"/>
</dbReference>
<dbReference type="InterPro" id="IPR007460">
    <property type="entry name" value="BrnT_toxin"/>
</dbReference>
<gene>
    <name evidence="1" type="ORF">DM484_00500</name>
</gene>
<reference evidence="1 2" key="1">
    <citation type="journal article" date="2018" name="Aquat. Microb. Ecol.">
        <title>Gammaproteobacterial methanotrophs dominate.</title>
        <authorList>
            <person name="Rissanen A.J."/>
            <person name="Saarenheimo J."/>
            <person name="Tiirola M."/>
            <person name="Peura S."/>
            <person name="Aalto S.L."/>
            <person name="Karvinen A."/>
            <person name="Nykanen H."/>
        </authorList>
    </citation>
    <scope>NUCLEOTIDE SEQUENCE [LARGE SCALE GENOMIC DNA]</scope>
    <source>
        <strain evidence="1">AMbin10</strain>
    </source>
</reference>
<protein>
    <recommendedName>
        <fullName evidence="3">BrnT family toxin</fullName>
    </recommendedName>
</protein>
<dbReference type="Pfam" id="PF04365">
    <property type="entry name" value="BrnT_toxin"/>
    <property type="match status" value="1"/>
</dbReference>
<proteinExistence type="predicted"/>
<dbReference type="Proteomes" id="UP000249396">
    <property type="component" value="Unassembled WGS sequence"/>
</dbReference>
<organism evidence="1 2">
    <name type="scientific">Candidatus Methylumidiphilus alinenensis</name>
    <dbReference type="NCBI Taxonomy" id="2202197"/>
    <lineage>
        <taxon>Bacteria</taxon>
        <taxon>Pseudomonadati</taxon>
        <taxon>Pseudomonadota</taxon>
        <taxon>Gammaproteobacteria</taxon>
        <taxon>Methylococcales</taxon>
        <taxon>Candidatus Methylumidiphilus</taxon>
    </lineage>
</organism>
<accession>A0A2W4RVS6</accession>
<evidence type="ECO:0008006" key="3">
    <source>
        <dbReference type="Google" id="ProtNLM"/>
    </source>
</evidence>
<sequence>MDIHYELNGESFVWNAHKAAVNLSNHGIRFEEATWVFLDPMFVVLDASRNDEARDAAIGCDAYGRLLFVVHIEIEGEAIRIISARKANPNEEMRYAQ</sequence>
<dbReference type="EMBL" id="QJPH01000053">
    <property type="protein sequence ID" value="PZN87063.1"/>
    <property type="molecule type" value="Genomic_DNA"/>
</dbReference>
<evidence type="ECO:0000313" key="1">
    <source>
        <dbReference type="EMBL" id="PZN87063.1"/>
    </source>
</evidence>
<evidence type="ECO:0000313" key="2">
    <source>
        <dbReference type="Proteomes" id="UP000249396"/>
    </source>
</evidence>